<comment type="caution">
    <text evidence="1">The sequence shown here is derived from an EMBL/GenBank/DDBJ whole genome shotgun (WGS) entry which is preliminary data.</text>
</comment>
<sequence length="140" mass="14303">MNAVRTVPALTNQAARAIMEAAIAAAEQTDQRFSIAVVDAAGHLNAFARMDGAPHITIQVATDKAYTAAGFGMSTEAWHDFIKNDAPLAMGAPAQIDRIVTFGGGIPITSGGHIIGGVGVCGGHWSHDIKIAEAGLAAIA</sequence>
<protein>
    <submittedName>
        <fullName evidence="1">Heme-binding protein</fullName>
    </submittedName>
</protein>
<dbReference type="Proteomes" id="UP001603978">
    <property type="component" value="Unassembled WGS sequence"/>
</dbReference>
<evidence type="ECO:0000313" key="2">
    <source>
        <dbReference type="Proteomes" id="UP001603978"/>
    </source>
</evidence>
<evidence type="ECO:0000313" key="1">
    <source>
        <dbReference type="EMBL" id="MFG1711278.1"/>
    </source>
</evidence>
<dbReference type="EMBL" id="JBICRM010000085">
    <property type="protein sequence ID" value="MFG1711278.1"/>
    <property type="molecule type" value="Genomic_DNA"/>
</dbReference>
<dbReference type="Pfam" id="PF03928">
    <property type="entry name" value="HbpS-like"/>
    <property type="match status" value="1"/>
</dbReference>
<dbReference type="Gene3D" id="3.30.450.150">
    <property type="entry name" value="Haem-degrading domain"/>
    <property type="match status" value="1"/>
</dbReference>
<gene>
    <name evidence="1" type="ORF">ACFLIM_49825</name>
</gene>
<keyword evidence="2" id="KW-1185">Reference proteome</keyword>
<dbReference type="RefSeq" id="WP_393177896.1">
    <property type="nucleotide sequence ID" value="NZ_JBICRM010000085.1"/>
</dbReference>
<dbReference type="PANTHER" id="PTHR34309:SF1">
    <property type="entry name" value="PROTEIN GLCG"/>
    <property type="match status" value="1"/>
</dbReference>
<accession>A0ABW7AZ07</accession>
<dbReference type="InterPro" id="IPR005624">
    <property type="entry name" value="PduO/GlcC-like"/>
</dbReference>
<dbReference type="InterPro" id="IPR038084">
    <property type="entry name" value="PduO/GlcC-like_sf"/>
</dbReference>
<dbReference type="SUPFAM" id="SSF143744">
    <property type="entry name" value="GlcG-like"/>
    <property type="match status" value="1"/>
</dbReference>
<organism evidence="1 2">
    <name type="scientific">Nonomuraea marmarensis</name>
    <dbReference type="NCBI Taxonomy" id="3351344"/>
    <lineage>
        <taxon>Bacteria</taxon>
        <taxon>Bacillati</taxon>
        <taxon>Actinomycetota</taxon>
        <taxon>Actinomycetes</taxon>
        <taxon>Streptosporangiales</taxon>
        <taxon>Streptosporangiaceae</taxon>
        <taxon>Nonomuraea</taxon>
    </lineage>
</organism>
<proteinExistence type="predicted"/>
<reference evidence="1 2" key="1">
    <citation type="submission" date="2024-10" db="EMBL/GenBank/DDBJ databases">
        <authorList>
            <person name="Topkara A.R."/>
            <person name="Saygin H."/>
        </authorList>
    </citation>
    <scope>NUCLEOTIDE SEQUENCE [LARGE SCALE GENOMIC DNA]</scope>
    <source>
        <strain evidence="1 2">M3C6</strain>
    </source>
</reference>
<dbReference type="PANTHER" id="PTHR34309">
    <property type="entry name" value="SLR1406 PROTEIN"/>
    <property type="match status" value="1"/>
</dbReference>
<name>A0ABW7AZ07_9ACTN</name>
<dbReference type="InterPro" id="IPR052517">
    <property type="entry name" value="GlcG_carb_metab_protein"/>
</dbReference>